<keyword evidence="2" id="KW-0472">Membrane</keyword>
<comment type="caution">
    <text evidence="4">The sequence shown here is derived from an EMBL/GenBank/DDBJ whole genome shotgun (WGS) entry which is preliminary data.</text>
</comment>
<feature type="chain" id="PRO_5032803625" description="MYXO-CTERM domain-containing protein" evidence="3">
    <location>
        <begin position="18"/>
        <end position="89"/>
    </location>
</feature>
<sequence length="89" mass="10167">MKKIKLIALFFSFIGNAQFFESQQDAPEEEQTQDYGFSQEAPDYDQPDQGLDSPGNPNDPTPIDGWAWALPLVGIGIGFYFMYRKRNWA</sequence>
<accession>A0A838ZRB1</accession>
<protein>
    <recommendedName>
        <fullName evidence="6">MYXO-CTERM domain-containing protein</fullName>
    </recommendedName>
</protein>
<evidence type="ECO:0000256" key="1">
    <source>
        <dbReference type="SAM" id="MobiDB-lite"/>
    </source>
</evidence>
<name>A0A838ZRB1_9FLAO</name>
<gene>
    <name evidence="4" type="ORF">HU137_04055</name>
</gene>
<feature type="region of interest" description="Disordered" evidence="1">
    <location>
        <begin position="22"/>
        <end position="62"/>
    </location>
</feature>
<dbReference type="AlphaFoldDB" id="A0A838ZRB1"/>
<keyword evidence="3" id="KW-0732">Signal</keyword>
<evidence type="ECO:0000256" key="2">
    <source>
        <dbReference type="SAM" id="Phobius"/>
    </source>
</evidence>
<dbReference type="Proteomes" id="UP000552241">
    <property type="component" value="Unassembled WGS sequence"/>
</dbReference>
<dbReference type="EMBL" id="JACDZE010000001">
    <property type="protein sequence ID" value="MBA5628942.1"/>
    <property type="molecule type" value="Genomic_DNA"/>
</dbReference>
<proteinExistence type="predicted"/>
<feature type="transmembrane region" description="Helical" evidence="2">
    <location>
        <begin position="65"/>
        <end position="83"/>
    </location>
</feature>
<keyword evidence="2" id="KW-1133">Transmembrane helix</keyword>
<dbReference type="RefSeq" id="WP_182042517.1">
    <property type="nucleotide sequence ID" value="NZ_JACDZE010000001.1"/>
</dbReference>
<evidence type="ECO:0000313" key="5">
    <source>
        <dbReference type="Proteomes" id="UP000552241"/>
    </source>
</evidence>
<evidence type="ECO:0000313" key="4">
    <source>
        <dbReference type="EMBL" id="MBA5628942.1"/>
    </source>
</evidence>
<keyword evidence="5" id="KW-1185">Reference proteome</keyword>
<evidence type="ECO:0008006" key="6">
    <source>
        <dbReference type="Google" id="ProtNLM"/>
    </source>
</evidence>
<reference evidence="4 5" key="1">
    <citation type="submission" date="2020-07" db="EMBL/GenBank/DDBJ databases">
        <title>Moheibacter lacus sp. nov., a member of the family Flavobacteriaceae isolated from freshwater lake sediment.</title>
        <authorList>
            <person name="Liu Y."/>
        </authorList>
    </citation>
    <scope>NUCLEOTIDE SEQUENCE [LARGE SCALE GENOMIC DNA]</scope>
    <source>
        <strain evidence="4 5">BDHS18</strain>
    </source>
</reference>
<evidence type="ECO:0000256" key="3">
    <source>
        <dbReference type="SAM" id="SignalP"/>
    </source>
</evidence>
<feature type="signal peptide" evidence="3">
    <location>
        <begin position="1"/>
        <end position="17"/>
    </location>
</feature>
<keyword evidence="2" id="KW-0812">Transmembrane</keyword>
<organism evidence="4 5">
    <name type="scientific">Moheibacter lacus</name>
    <dbReference type="NCBI Taxonomy" id="2745851"/>
    <lineage>
        <taxon>Bacteria</taxon>
        <taxon>Pseudomonadati</taxon>
        <taxon>Bacteroidota</taxon>
        <taxon>Flavobacteriia</taxon>
        <taxon>Flavobacteriales</taxon>
        <taxon>Weeksellaceae</taxon>
        <taxon>Moheibacter</taxon>
    </lineage>
</organism>